<evidence type="ECO:0000313" key="1">
    <source>
        <dbReference type="Proteomes" id="UP000887569"/>
    </source>
</evidence>
<dbReference type="AlphaFoldDB" id="A0A914ZK91"/>
<protein>
    <submittedName>
        <fullName evidence="2">Uncharacterized protein</fullName>
    </submittedName>
</protein>
<name>A0A914ZK91_PARUN</name>
<proteinExistence type="predicted"/>
<organism evidence="1 2">
    <name type="scientific">Parascaris univalens</name>
    <name type="common">Nematode worm</name>
    <dbReference type="NCBI Taxonomy" id="6257"/>
    <lineage>
        <taxon>Eukaryota</taxon>
        <taxon>Metazoa</taxon>
        <taxon>Ecdysozoa</taxon>
        <taxon>Nematoda</taxon>
        <taxon>Chromadorea</taxon>
        <taxon>Rhabditida</taxon>
        <taxon>Spirurina</taxon>
        <taxon>Ascaridomorpha</taxon>
        <taxon>Ascaridoidea</taxon>
        <taxon>Ascarididae</taxon>
        <taxon>Parascaris</taxon>
    </lineage>
</organism>
<reference evidence="2" key="1">
    <citation type="submission" date="2022-11" db="UniProtKB">
        <authorList>
            <consortium name="WormBaseParasite"/>
        </authorList>
    </citation>
    <scope>IDENTIFICATION</scope>
</reference>
<sequence length="137" mass="16159">MRTECYSLLPAAFEIRQLMEMIPDINDRKELDELVKDRRSTRSEIKQNVDRIIARQPIEVQDAYVSILRNKIIHDNVQYENEMHTLKEKGASNEVLEVKKQMHMFEGDWSLSKQDAEQMEKRLVAALSKSQRDLLDL</sequence>
<evidence type="ECO:0000313" key="2">
    <source>
        <dbReference type="WBParaSite" id="PgB06_g058_t01"/>
    </source>
</evidence>
<keyword evidence="1" id="KW-1185">Reference proteome</keyword>
<accession>A0A914ZK91</accession>
<dbReference type="WBParaSite" id="PgB06_g058_t01">
    <property type="protein sequence ID" value="PgB06_g058_t01"/>
    <property type="gene ID" value="PgB06_g058"/>
</dbReference>
<dbReference type="Proteomes" id="UP000887569">
    <property type="component" value="Unplaced"/>
</dbReference>